<reference evidence="7 8" key="1">
    <citation type="submission" date="2019-07" db="EMBL/GenBank/DDBJ databases">
        <title>Whole genome shotgun sequence of Reyranella soli NBRC 108950.</title>
        <authorList>
            <person name="Hosoyama A."/>
            <person name="Uohara A."/>
            <person name="Ohji S."/>
            <person name="Ichikawa N."/>
        </authorList>
    </citation>
    <scope>NUCLEOTIDE SEQUENCE [LARGE SCALE GENOMIC DNA]</scope>
    <source>
        <strain evidence="7 8">NBRC 108950</strain>
    </source>
</reference>
<dbReference type="InterPro" id="IPR050319">
    <property type="entry name" value="ABC_transp_ATP-bind"/>
</dbReference>
<dbReference type="InterPro" id="IPR003439">
    <property type="entry name" value="ABC_transporter-like_ATP-bd"/>
</dbReference>
<dbReference type="GO" id="GO:0016887">
    <property type="term" value="F:ATP hydrolysis activity"/>
    <property type="evidence" value="ECO:0007669"/>
    <property type="project" value="InterPro"/>
</dbReference>
<evidence type="ECO:0000313" key="7">
    <source>
        <dbReference type="EMBL" id="GEP54201.1"/>
    </source>
</evidence>
<proteinExistence type="inferred from homology"/>
<dbReference type="GO" id="GO:0055085">
    <property type="term" value="P:transmembrane transport"/>
    <property type="evidence" value="ECO:0007669"/>
    <property type="project" value="UniProtKB-ARBA"/>
</dbReference>
<gene>
    <name evidence="7" type="ORF">RSO01_13670</name>
</gene>
<dbReference type="PROSITE" id="PS50893">
    <property type="entry name" value="ABC_TRANSPORTER_2"/>
    <property type="match status" value="1"/>
</dbReference>
<name>A0A512N6E1_9HYPH</name>
<dbReference type="RefSeq" id="WP_147147534.1">
    <property type="nucleotide sequence ID" value="NZ_BKAJ01000025.1"/>
</dbReference>
<dbReference type="PROSITE" id="PS00211">
    <property type="entry name" value="ABC_TRANSPORTER_1"/>
    <property type="match status" value="1"/>
</dbReference>
<dbReference type="GO" id="GO:0015833">
    <property type="term" value="P:peptide transport"/>
    <property type="evidence" value="ECO:0007669"/>
    <property type="project" value="InterPro"/>
</dbReference>
<feature type="domain" description="ABC transporter" evidence="6">
    <location>
        <begin position="5"/>
        <end position="256"/>
    </location>
</feature>
<dbReference type="NCBIfam" id="TIGR01727">
    <property type="entry name" value="oligo_HPY"/>
    <property type="match status" value="1"/>
</dbReference>
<evidence type="ECO:0000256" key="4">
    <source>
        <dbReference type="ARBA" id="ARBA00022741"/>
    </source>
</evidence>
<organism evidence="7 8">
    <name type="scientific">Reyranella soli</name>
    <dbReference type="NCBI Taxonomy" id="1230389"/>
    <lineage>
        <taxon>Bacteria</taxon>
        <taxon>Pseudomonadati</taxon>
        <taxon>Pseudomonadota</taxon>
        <taxon>Alphaproteobacteria</taxon>
        <taxon>Hyphomicrobiales</taxon>
        <taxon>Reyranellaceae</taxon>
        <taxon>Reyranella</taxon>
    </lineage>
</organism>
<comment type="subcellular location">
    <subcellularLocation>
        <location evidence="1">Cell inner membrane</location>
        <topology evidence="1">Peripheral membrane protein</topology>
    </subcellularLocation>
</comment>
<evidence type="ECO:0000259" key="6">
    <source>
        <dbReference type="PROSITE" id="PS50893"/>
    </source>
</evidence>
<keyword evidence="5 7" id="KW-0067">ATP-binding</keyword>
<dbReference type="PANTHER" id="PTHR43776:SF7">
    <property type="entry name" value="D,D-DIPEPTIDE TRANSPORT ATP-BINDING PROTEIN DDPF-RELATED"/>
    <property type="match status" value="1"/>
</dbReference>
<keyword evidence="4" id="KW-0547">Nucleotide-binding</keyword>
<evidence type="ECO:0000256" key="3">
    <source>
        <dbReference type="ARBA" id="ARBA00022448"/>
    </source>
</evidence>
<dbReference type="Proteomes" id="UP000321058">
    <property type="component" value="Unassembled WGS sequence"/>
</dbReference>
<dbReference type="FunFam" id="3.40.50.300:FF:000016">
    <property type="entry name" value="Oligopeptide ABC transporter ATP-binding component"/>
    <property type="match status" value="1"/>
</dbReference>
<dbReference type="InterPro" id="IPR017871">
    <property type="entry name" value="ABC_transporter-like_CS"/>
</dbReference>
<dbReference type="PANTHER" id="PTHR43776">
    <property type="entry name" value="TRANSPORT ATP-BINDING PROTEIN"/>
    <property type="match status" value="1"/>
</dbReference>
<dbReference type="InterPro" id="IPR003593">
    <property type="entry name" value="AAA+_ATPase"/>
</dbReference>
<dbReference type="InterPro" id="IPR027417">
    <property type="entry name" value="P-loop_NTPase"/>
</dbReference>
<evidence type="ECO:0000256" key="5">
    <source>
        <dbReference type="ARBA" id="ARBA00022840"/>
    </source>
</evidence>
<dbReference type="SMART" id="SM00382">
    <property type="entry name" value="AAA"/>
    <property type="match status" value="1"/>
</dbReference>
<dbReference type="CDD" id="cd03257">
    <property type="entry name" value="ABC_NikE_OppD_transporters"/>
    <property type="match status" value="1"/>
</dbReference>
<dbReference type="InterPro" id="IPR013563">
    <property type="entry name" value="Oligopep_ABC_C"/>
</dbReference>
<dbReference type="SUPFAM" id="SSF52540">
    <property type="entry name" value="P-loop containing nucleoside triphosphate hydrolases"/>
    <property type="match status" value="1"/>
</dbReference>
<comment type="similarity">
    <text evidence="2">Belongs to the ABC transporter superfamily.</text>
</comment>
<dbReference type="OrthoDB" id="37801at2"/>
<sequence length="333" mass="36220">MTPALEVAHLSKTFAARRGPFGLLGRRVVRAVEDVSFTVEASRTLALVGESGCGKTTIGRMVVRLAIPNAGSITVEGEDFTRLSGEALRRKRQRVQMVFQDPFACLNARMTAEAIVAEPLVNFGLGDAATRRRRVRQLFDQVGLPQTFLDRLPHHMSGGQRQRLGIARALAAKPAVIVADEAVAALDVSIRSQILNLLKDLQRETGVAYLFISHDLSVVRYLADEIAVMYLGRIVEKGPVRSVFDTPAHPYTQALIGAIPASHPRERRRRALLDGEVPSAAALPIGCPFRTRCPLATDICSREPPPLVTVRHGHAAACHHIHANEMTTGGTTT</sequence>
<dbReference type="Gene3D" id="3.40.50.300">
    <property type="entry name" value="P-loop containing nucleotide triphosphate hydrolases"/>
    <property type="match status" value="1"/>
</dbReference>
<comment type="caution">
    <text evidence="7">The sequence shown here is derived from an EMBL/GenBank/DDBJ whole genome shotgun (WGS) entry which is preliminary data.</text>
</comment>
<dbReference type="GO" id="GO:0005524">
    <property type="term" value="F:ATP binding"/>
    <property type="evidence" value="ECO:0007669"/>
    <property type="project" value="UniProtKB-KW"/>
</dbReference>
<protein>
    <submittedName>
        <fullName evidence="7">ABC transporter ATP-binding protein</fullName>
    </submittedName>
</protein>
<dbReference type="Pfam" id="PF00005">
    <property type="entry name" value="ABC_tran"/>
    <property type="match status" value="1"/>
</dbReference>
<evidence type="ECO:0000313" key="8">
    <source>
        <dbReference type="Proteomes" id="UP000321058"/>
    </source>
</evidence>
<keyword evidence="3" id="KW-0813">Transport</keyword>
<evidence type="ECO:0000256" key="2">
    <source>
        <dbReference type="ARBA" id="ARBA00005417"/>
    </source>
</evidence>
<dbReference type="Pfam" id="PF08352">
    <property type="entry name" value="oligo_HPY"/>
    <property type="match status" value="1"/>
</dbReference>
<accession>A0A512N6E1</accession>
<evidence type="ECO:0000256" key="1">
    <source>
        <dbReference type="ARBA" id="ARBA00004417"/>
    </source>
</evidence>
<dbReference type="EMBL" id="BKAJ01000025">
    <property type="protein sequence ID" value="GEP54201.1"/>
    <property type="molecule type" value="Genomic_DNA"/>
</dbReference>
<keyword evidence="8" id="KW-1185">Reference proteome</keyword>
<dbReference type="GO" id="GO:0005886">
    <property type="term" value="C:plasma membrane"/>
    <property type="evidence" value="ECO:0007669"/>
    <property type="project" value="UniProtKB-SubCell"/>
</dbReference>
<dbReference type="AlphaFoldDB" id="A0A512N6E1"/>